<organism evidence="2 3">
    <name type="scientific">Candidatus Viridilinea mediisalina</name>
    <dbReference type="NCBI Taxonomy" id="2024553"/>
    <lineage>
        <taxon>Bacteria</taxon>
        <taxon>Bacillati</taxon>
        <taxon>Chloroflexota</taxon>
        <taxon>Chloroflexia</taxon>
        <taxon>Chloroflexales</taxon>
        <taxon>Chloroflexineae</taxon>
        <taxon>Oscillochloridaceae</taxon>
        <taxon>Candidatus Viridilinea</taxon>
    </lineage>
</organism>
<dbReference type="AlphaFoldDB" id="A0A2A6RMJ7"/>
<accession>A0A2A6RMJ7</accession>
<evidence type="ECO:0000313" key="2">
    <source>
        <dbReference type="EMBL" id="PDW04108.1"/>
    </source>
</evidence>
<dbReference type="EMBL" id="NQWI01000015">
    <property type="protein sequence ID" value="PDW04108.1"/>
    <property type="molecule type" value="Genomic_DNA"/>
</dbReference>
<feature type="region of interest" description="Disordered" evidence="1">
    <location>
        <begin position="85"/>
        <end position="106"/>
    </location>
</feature>
<name>A0A2A6RMJ7_9CHLR</name>
<evidence type="ECO:0000313" key="3">
    <source>
        <dbReference type="Proteomes" id="UP000220527"/>
    </source>
</evidence>
<reference evidence="3" key="1">
    <citation type="submission" date="2017-08" db="EMBL/GenBank/DDBJ databases">
        <authorList>
            <person name="Grouzdev D.S."/>
            <person name="Gaisin V.A."/>
            <person name="Rysina M.S."/>
            <person name="Gorlenko V.M."/>
        </authorList>
    </citation>
    <scope>NUCLEOTIDE SEQUENCE [LARGE SCALE GENOMIC DNA]</scope>
    <source>
        <strain evidence="3">Kir15-3F</strain>
    </source>
</reference>
<dbReference type="RefSeq" id="WP_097643051.1">
    <property type="nucleotide sequence ID" value="NZ_NQWI01000015.1"/>
</dbReference>
<keyword evidence="3" id="KW-1185">Reference proteome</keyword>
<feature type="compositionally biased region" description="Basic and acidic residues" evidence="1">
    <location>
        <begin position="97"/>
        <end position="106"/>
    </location>
</feature>
<dbReference type="OrthoDB" id="162932at2"/>
<protein>
    <submittedName>
        <fullName evidence="2">Uncharacterized protein</fullName>
    </submittedName>
</protein>
<comment type="caution">
    <text evidence="2">The sequence shown here is derived from an EMBL/GenBank/DDBJ whole genome shotgun (WGS) entry which is preliminary data.</text>
</comment>
<sequence length="106" mass="11263">MTEPTGEVRVRSVRTPQSSNVLEQVADVAGGVLRVGFAVTTLPLALLPVASQQHIRTAAQEIMHAVVSLPGEFSNIVSESVEKWAAEQDLGTPESGKAPKDELSDK</sequence>
<evidence type="ECO:0000256" key="1">
    <source>
        <dbReference type="SAM" id="MobiDB-lite"/>
    </source>
</evidence>
<proteinExistence type="predicted"/>
<dbReference type="Proteomes" id="UP000220527">
    <property type="component" value="Unassembled WGS sequence"/>
</dbReference>
<gene>
    <name evidence="2" type="ORF">CJ255_05295</name>
</gene>